<evidence type="ECO:0000313" key="2">
    <source>
        <dbReference type="EMBL" id="ADI15730.1"/>
    </source>
</evidence>
<evidence type="ECO:0000259" key="1">
    <source>
        <dbReference type="Pfam" id="PF02627"/>
    </source>
</evidence>
<reference evidence="2 3" key="2">
    <citation type="journal article" date="2011" name="Stand. Genomic Sci.">
        <title>Complete genome sequence of Truepera radiovictrix type strain (RQ-24).</title>
        <authorList>
            <person name="Ivanova N."/>
            <person name="Rohde C."/>
            <person name="Munk C."/>
            <person name="Nolan M."/>
            <person name="Lucas S."/>
            <person name="Del Rio T.G."/>
            <person name="Tice H."/>
            <person name="Deshpande S."/>
            <person name="Cheng J.F."/>
            <person name="Tapia R."/>
            <person name="Han C."/>
            <person name="Goodwin L."/>
            <person name="Pitluck S."/>
            <person name="Liolios K."/>
            <person name="Mavromatis K."/>
            <person name="Mikhailova N."/>
            <person name="Pati A."/>
            <person name="Chen A."/>
            <person name="Palaniappan K."/>
            <person name="Land M."/>
            <person name="Hauser L."/>
            <person name="Chang Y.J."/>
            <person name="Jeffries C.D."/>
            <person name="Brambilla E."/>
            <person name="Rohde M."/>
            <person name="Goker M."/>
            <person name="Tindall B.J."/>
            <person name="Woyke T."/>
            <person name="Bristow J."/>
            <person name="Eisen J.A."/>
            <person name="Markowitz V."/>
            <person name="Hugenholtz P."/>
            <person name="Kyrpides N.C."/>
            <person name="Klenk H.P."/>
            <person name="Lapidus A."/>
        </authorList>
    </citation>
    <scope>NUCLEOTIDE SEQUENCE [LARGE SCALE GENOMIC DNA]</scope>
    <source>
        <strain evidence="3">DSM 17093 / CIP 108686 / LMG 22925 / RQ-24</strain>
    </source>
</reference>
<dbReference type="HOGENOM" id="CLU_070025_2_2_0"/>
<dbReference type="InterPro" id="IPR003779">
    <property type="entry name" value="CMD-like"/>
</dbReference>
<dbReference type="InterPro" id="IPR052512">
    <property type="entry name" value="4CMD/NDH-1_regulator"/>
</dbReference>
<dbReference type="eggNOG" id="COG0599">
    <property type="taxonomic scope" value="Bacteria"/>
</dbReference>
<gene>
    <name evidence="2" type="ordered locus">Trad_2624</name>
</gene>
<sequence length="133" mass="13901">MTGADRGDQPGAASVRQRLWGAQRAAIEGALHTLDPDLAALITDVVYETVLARPGLDLKTRELLAVTALIGVGGERELKTHLRGALRCGATVGELKEVIIQAAMFVGFPKALAAMRALRGLEPPPAPDAAEVG</sequence>
<dbReference type="InterPro" id="IPR029032">
    <property type="entry name" value="AhpD-like"/>
</dbReference>
<dbReference type="Gene3D" id="1.20.1290.10">
    <property type="entry name" value="AhpD-like"/>
    <property type="match status" value="1"/>
</dbReference>
<dbReference type="EMBL" id="CP002049">
    <property type="protein sequence ID" value="ADI15730.1"/>
    <property type="molecule type" value="Genomic_DNA"/>
</dbReference>
<organism evidence="2 3">
    <name type="scientific">Truepera radiovictrix (strain DSM 17093 / CIP 108686 / LMG 22925 / RQ-24)</name>
    <dbReference type="NCBI Taxonomy" id="649638"/>
    <lineage>
        <taxon>Bacteria</taxon>
        <taxon>Thermotogati</taxon>
        <taxon>Deinococcota</taxon>
        <taxon>Deinococci</taxon>
        <taxon>Trueperales</taxon>
        <taxon>Trueperaceae</taxon>
        <taxon>Truepera</taxon>
    </lineage>
</organism>
<dbReference type="STRING" id="649638.Trad_2624"/>
<proteinExistence type="predicted"/>
<dbReference type="SUPFAM" id="SSF69118">
    <property type="entry name" value="AhpD-like"/>
    <property type="match status" value="1"/>
</dbReference>
<dbReference type="RefSeq" id="WP_013179091.1">
    <property type="nucleotide sequence ID" value="NC_014221.1"/>
</dbReference>
<dbReference type="GO" id="GO:0051920">
    <property type="term" value="F:peroxiredoxin activity"/>
    <property type="evidence" value="ECO:0007669"/>
    <property type="project" value="InterPro"/>
</dbReference>
<keyword evidence="3" id="KW-1185">Reference proteome</keyword>
<dbReference type="AlphaFoldDB" id="D7CUE5"/>
<reference evidence="3" key="1">
    <citation type="submission" date="2010-05" db="EMBL/GenBank/DDBJ databases">
        <title>The complete genome of Truepera radiovictris DSM 17093.</title>
        <authorList>
            <consortium name="US DOE Joint Genome Institute (JGI-PGF)"/>
            <person name="Lucas S."/>
            <person name="Copeland A."/>
            <person name="Lapidus A."/>
            <person name="Glavina del Rio T."/>
            <person name="Dalin E."/>
            <person name="Tice H."/>
            <person name="Bruce D."/>
            <person name="Goodwin L."/>
            <person name="Pitluck S."/>
            <person name="Kyrpides N."/>
            <person name="Mavromatis K."/>
            <person name="Ovchinnikova G."/>
            <person name="Munk A.C."/>
            <person name="Detter J.C."/>
            <person name="Han C."/>
            <person name="Tapia R."/>
            <person name="Land M."/>
            <person name="Hauser L."/>
            <person name="Markowitz V."/>
            <person name="Cheng J.-F."/>
            <person name="Hugenholtz P."/>
            <person name="Woyke T."/>
            <person name="Wu D."/>
            <person name="Tindall B."/>
            <person name="Pomrenke H.G."/>
            <person name="Brambilla E."/>
            <person name="Klenk H.-P."/>
            <person name="Eisen J.A."/>
        </authorList>
    </citation>
    <scope>NUCLEOTIDE SEQUENCE [LARGE SCALE GENOMIC DNA]</scope>
    <source>
        <strain evidence="3">DSM 17093 / CIP 108686 / LMG 22925 / RQ-24</strain>
    </source>
</reference>
<dbReference type="KEGG" id="tra:Trad_2624"/>
<dbReference type="Proteomes" id="UP000000379">
    <property type="component" value="Chromosome"/>
</dbReference>
<name>D7CUE5_TRURR</name>
<dbReference type="PANTHER" id="PTHR33570:SF2">
    <property type="entry name" value="CARBOXYMUCONOLACTONE DECARBOXYLASE-LIKE DOMAIN-CONTAINING PROTEIN"/>
    <property type="match status" value="1"/>
</dbReference>
<accession>D7CUE5</accession>
<dbReference type="Pfam" id="PF02627">
    <property type="entry name" value="CMD"/>
    <property type="match status" value="1"/>
</dbReference>
<dbReference type="PANTHER" id="PTHR33570">
    <property type="entry name" value="4-CARBOXYMUCONOLACTONE DECARBOXYLASE FAMILY PROTEIN"/>
    <property type="match status" value="1"/>
</dbReference>
<protein>
    <submittedName>
        <fullName evidence="2">Carboxymuconolactone decarboxylase</fullName>
    </submittedName>
</protein>
<feature type="domain" description="Carboxymuconolactone decarboxylase-like" evidence="1">
    <location>
        <begin position="36"/>
        <end position="119"/>
    </location>
</feature>
<evidence type="ECO:0000313" key="3">
    <source>
        <dbReference type="Proteomes" id="UP000000379"/>
    </source>
</evidence>
<dbReference type="OrthoDB" id="9802489at2"/>